<evidence type="ECO:0000256" key="6">
    <source>
        <dbReference type="ARBA" id="ARBA00022989"/>
    </source>
</evidence>
<dbReference type="GO" id="GO:0071816">
    <property type="term" value="P:tail-anchored membrane protein insertion into ER membrane"/>
    <property type="evidence" value="ECO:0007669"/>
    <property type="project" value="InterPro"/>
</dbReference>
<comment type="caution">
    <text evidence="8">Lacks conserved residue(s) required for the propagation of feature annotation.</text>
</comment>
<comment type="subcellular location">
    <subcellularLocation>
        <location evidence="1">Endoplasmic reticulum membrane</location>
        <topology evidence="1">Multi-pass membrane protein</topology>
    </subcellularLocation>
</comment>
<evidence type="ECO:0000313" key="10">
    <source>
        <dbReference type="EMBL" id="PWW75263.1"/>
    </source>
</evidence>
<evidence type="ECO:0000256" key="2">
    <source>
        <dbReference type="ARBA" id="ARBA00010799"/>
    </source>
</evidence>
<dbReference type="OrthoDB" id="69461at2759"/>
<keyword evidence="7 8" id="KW-0472">Membrane</keyword>
<dbReference type="InterPro" id="IPR029012">
    <property type="entry name" value="Helix_hairpin_bin_sf"/>
</dbReference>
<dbReference type="Gene3D" id="1.10.287.660">
    <property type="entry name" value="Helix hairpin bin"/>
    <property type="match status" value="1"/>
</dbReference>
<dbReference type="AlphaFoldDB" id="A0A317SLR6"/>
<gene>
    <name evidence="8" type="primary">GET1</name>
    <name evidence="10" type="ORF">C7212DRAFT_322688</name>
</gene>
<keyword evidence="5 8" id="KW-0256">Endoplasmic reticulum</keyword>
<feature type="topological domain" description="Lumenal" evidence="8">
    <location>
        <begin position="1"/>
        <end position="4"/>
    </location>
</feature>
<dbReference type="GO" id="GO:0043529">
    <property type="term" value="C:GET complex"/>
    <property type="evidence" value="ECO:0007669"/>
    <property type="project" value="InterPro"/>
</dbReference>
<dbReference type="Pfam" id="PF04420">
    <property type="entry name" value="CHD5"/>
    <property type="match status" value="1"/>
</dbReference>
<keyword evidence="9" id="KW-0732">Signal</keyword>
<evidence type="ECO:0000313" key="11">
    <source>
        <dbReference type="Proteomes" id="UP000246991"/>
    </source>
</evidence>
<keyword evidence="4 8" id="KW-0812">Transmembrane</keyword>
<dbReference type="EMBL" id="PYWC01000048">
    <property type="protein sequence ID" value="PWW75263.1"/>
    <property type="molecule type" value="Genomic_DNA"/>
</dbReference>
<organism evidence="10 11">
    <name type="scientific">Tuber magnatum</name>
    <name type="common">white Piedmont truffle</name>
    <dbReference type="NCBI Taxonomy" id="42249"/>
    <lineage>
        <taxon>Eukaryota</taxon>
        <taxon>Fungi</taxon>
        <taxon>Dikarya</taxon>
        <taxon>Ascomycota</taxon>
        <taxon>Pezizomycotina</taxon>
        <taxon>Pezizomycetes</taxon>
        <taxon>Pezizales</taxon>
        <taxon>Tuberaceae</taxon>
        <taxon>Tuber</taxon>
    </lineage>
</organism>
<dbReference type="PANTHER" id="PTHR42650:SF1">
    <property type="entry name" value="GUIDED ENTRY OF TAIL-ANCHORED PROTEINS FACTOR 1"/>
    <property type="match status" value="1"/>
</dbReference>
<name>A0A317SLR6_9PEZI</name>
<evidence type="ECO:0000256" key="5">
    <source>
        <dbReference type="ARBA" id="ARBA00022824"/>
    </source>
</evidence>
<feature type="topological domain" description="Cytoplasmic" evidence="8">
    <location>
        <begin position="177"/>
        <end position="208"/>
    </location>
</feature>
<dbReference type="GO" id="GO:0043495">
    <property type="term" value="F:protein-membrane adaptor activity"/>
    <property type="evidence" value="ECO:0007669"/>
    <property type="project" value="TreeGrafter"/>
</dbReference>
<proteinExistence type="inferred from homology"/>
<dbReference type="Proteomes" id="UP000246991">
    <property type="component" value="Unassembled WGS sequence"/>
</dbReference>
<accession>A0A317SLR6</accession>
<comment type="caution">
    <text evidence="10">The sequence shown here is derived from an EMBL/GenBank/DDBJ whole genome shotgun (WGS) entry which is preliminary data.</text>
</comment>
<evidence type="ECO:0000256" key="4">
    <source>
        <dbReference type="ARBA" id="ARBA00022692"/>
    </source>
</evidence>
<dbReference type="HAMAP" id="MF_03113">
    <property type="entry name" value="Get1"/>
    <property type="match status" value="1"/>
</dbReference>
<comment type="similarity">
    <text evidence="2 8">Belongs to the WRB/GET1 family.</text>
</comment>
<dbReference type="GO" id="GO:0005789">
    <property type="term" value="C:endoplasmic reticulum membrane"/>
    <property type="evidence" value="ECO:0007669"/>
    <property type="project" value="UniProtKB-SubCell"/>
</dbReference>
<evidence type="ECO:0000256" key="3">
    <source>
        <dbReference type="ARBA" id="ARBA00022448"/>
    </source>
</evidence>
<dbReference type="PANTHER" id="PTHR42650">
    <property type="entry name" value="TAIL-ANCHORED PROTEIN INSERTION RECEPTOR WRB"/>
    <property type="match status" value="1"/>
</dbReference>
<evidence type="ECO:0000256" key="1">
    <source>
        <dbReference type="ARBA" id="ARBA00004477"/>
    </source>
</evidence>
<feature type="chain" id="PRO_5016311053" evidence="9">
    <location>
        <begin position="21"/>
        <end position="208"/>
    </location>
</feature>
<keyword evidence="3 8" id="KW-0813">Transport</keyword>
<keyword evidence="11" id="KW-1185">Reference proteome</keyword>
<sequence>MISLLILVIVLTIATHLVNTLGAAAINNALLVFYCGIYTSLPTKTSQDVRNQQALQKEVVMLRAELRGTSSQDEFAKWARVRRSLDKKVADLEKLTGSVGAIRTKFDAQTGFVRWVSTSGVGWAISLWYCREPIFWIPEGWVPGYVEWGLSFPKAPIGSVSIQVWTFAVTQVLRVVAPIVGSLITSVMFMRKPVAPMQAGSGEKDKEL</sequence>
<dbReference type="InterPro" id="IPR028945">
    <property type="entry name" value="Get1"/>
</dbReference>
<dbReference type="InterPro" id="IPR027538">
    <property type="entry name" value="Get1_fungi"/>
</dbReference>
<protein>
    <submittedName>
        <fullName evidence="10">Uncharacterized protein</fullName>
    </submittedName>
</protein>
<keyword evidence="6 8" id="KW-1133">Transmembrane helix</keyword>
<dbReference type="STRING" id="42249.A0A317SLR6"/>
<reference evidence="10 11" key="1">
    <citation type="submission" date="2018-03" db="EMBL/GenBank/DDBJ databases">
        <title>Genomes of Pezizomycetes fungi and the evolution of truffles.</title>
        <authorList>
            <person name="Murat C."/>
            <person name="Payen T."/>
            <person name="Noel B."/>
            <person name="Kuo A."/>
            <person name="Martin F.M."/>
        </authorList>
    </citation>
    <scope>NUCLEOTIDE SEQUENCE [LARGE SCALE GENOMIC DNA]</scope>
    <source>
        <strain evidence="10">091103-1</strain>
    </source>
</reference>
<evidence type="ECO:0000256" key="7">
    <source>
        <dbReference type="ARBA" id="ARBA00023136"/>
    </source>
</evidence>
<evidence type="ECO:0000256" key="9">
    <source>
        <dbReference type="SAM" id="SignalP"/>
    </source>
</evidence>
<feature type="signal peptide" evidence="9">
    <location>
        <begin position="1"/>
        <end position="20"/>
    </location>
</feature>
<evidence type="ECO:0000256" key="8">
    <source>
        <dbReference type="HAMAP-Rule" id="MF_03113"/>
    </source>
</evidence>